<dbReference type="Pfam" id="PF04493">
    <property type="entry name" value="Endonuclease_5"/>
    <property type="match status" value="1"/>
</dbReference>
<dbReference type="PANTHER" id="PTHR28511">
    <property type="entry name" value="ENDONUCLEASE V"/>
    <property type="match status" value="1"/>
</dbReference>
<dbReference type="InterPro" id="IPR007581">
    <property type="entry name" value="Endonuclease-V"/>
</dbReference>
<keyword evidence="6" id="KW-0227">DNA damage</keyword>
<reference evidence="7 8" key="1">
    <citation type="journal article" date="2019" name="Genome Biol. Evol.">
        <title>Day and night: Metabolic profiles and evolutionary relationships of six axenic non-marine cyanobacteria.</title>
        <authorList>
            <person name="Will S.E."/>
            <person name="Henke P."/>
            <person name="Boedeker C."/>
            <person name="Huang S."/>
            <person name="Brinkmann H."/>
            <person name="Rohde M."/>
            <person name="Jarek M."/>
            <person name="Friedl T."/>
            <person name="Seufert S."/>
            <person name="Schumacher M."/>
            <person name="Overmann J."/>
            <person name="Neumann-Schaal M."/>
            <person name="Petersen J."/>
        </authorList>
    </citation>
    <scope>NUCLEOTIDE SEQUENCE [LARGE SCALE GENOMIC DNA]</scope>
    <source>
        <strain evidence="7 8">PCC 6912</strain>
    </source>
</reference>
<dbReference type="EC" id="3.1.21.7" evidence="6"/>
<proteinExistence type="inferred from homology"/>
<dbReference type="GO" id="GO:0003727">
    <property type="term" value="F:single-stranded RNA binding"/>
    <property type="evidence" value="ECO:0007669"/>
    <property type="project" value="TreeGrafter"/>
</dbReference>
<dbReference type="PANTHER" id="PTHR28511:SF1">
    <property type="entry name" value="ENDONUCLEASE V"/>
    <property type="match status" value="1"/>
</dbReference>
<evidence type="ECO:0000256" key="4">
    <source>
        <dbReference type="ARBA" id="ARBA00022759"/>
    </source>
</evidence>
<comment type="cofactor">
    <cofactor evidence="6">
        <name>Mg(2+)</name>
        <dbReference type="ChEBI" id="CHEBI:18420"/>
    </cofactor>
</comment>
<comment type="subcellular location">
    <subcellularLocation>
        <location evidence="1 6">Cytoplasm</location>
    </subcellularLocation>
</comment>
<keyword evidence="5 6" id="KW-0378">Hydrolase</keyword>
<dbReference type="GO" id="GO:0006281">
    <property type="term" value="P:DNA repair"/>
    <property type="evidence" value="ECO:0007669"/>
    <property type="project" value="UniProtKB-UniRule"/>
</dbReference>
<keyword evidence="2 6" id="KW-0963">Cytoplasm</keyword>
<dbReference type="CDD" id="cd06559">
    <property type="entry name" value="Endonuclease_V"/>
    <property type="match status" value="1"/>
</dbReference>
<gene>
    <name evidence="6 7" type="primary">nfi</name>
    <name evidence="7" type="ORF">PCC6912_07370</name>
</gene>
<protein>
    <recommendedName>
        <fullName evidence="6">Endonuclease V</fullName>
        <ecNumber evidence="6">3.1.21.7</ecNumber>
    </recommendedName>
    <alternativeName>
        <fullName evidence="6">Deoxyinosine 3'endonuclease</fullName>
    </alternativeName>
    <alternativeName>
        <fullName evidence="6">Deoxyribonuclease V</fullName>
        <shortName evidence="6">DNase V</shortName>
    </alternativeName>
</protein>
<dbReference type="GO" id="GO:0043737">
    <property type="term" value="F:deoxyribonuclease V activity"/>
    <property type="evidence" value="ECO:0007669"/>
    <property type="project" value="UniProtKB-UniRule"/>
</dbReference>
<evidence type="ECO:0000256" key="2">
    <source>
        <dbReference type="ARBA" id="ARBA00022490"/>
    </source>
</evidence>
<feature type="binding site" evidence="6">
    <location>
        <position position="50"/>
    </location>
    <ligand>
        <name>Mg(2+)</name>
        <dbReference type="ChEBI" id="CHEBI:18420"/>
    </ligand>
</feature>
<feature type="site" description="Interaction with target DNA" evidence="6">
    <location>
        <position position="88"/>
    </location>
</feature>
<accession>A0A3S5K2G4</accession>
<keyword evidence="6" id="KW-0460">Magnesium</keyword>
<sequence>MRGGCNLKINQRHSWTLTVEEAIAIQEQLQAEVITVDQLKEPVQYVAGVDMGFEADGTISRAAVAVLSFPDLQLQETSIARRPTSFPYIPGFLSFREIPAVLDALEKIKLTPDIILCDGQGIAHPRRFGIACHLGVIVDIPSIGVAKSLLVGKHQDLSDIRGNWQPLIYKGETVGAVLRTRSGVKPVYISSGHRISLSTAIDYVLRCTTKYRLPETTRIADKLASNK</sequence>
<dbReference type="GO" id="GO:0000287">
    <property type="term" value="F:magnesium ion binding"/>
    <property type="evidence" value="ECO:0007669"/>
    <property type="project" value="UniProtKB-UniRule"/>
</dbReference>
<dbReference type="HAMAP" id="MF_00801">
    <property type="entry name" value="Endonuclease_5"/>
    <property type="match status" value="1"/>
</dbReference>
<dbReference type="Gene3D" id="3.30.2170.10">
    <property type="entry name" value="archaeoglobus fulgidus dsm 4304 superfamily"/>
    <property type="match status" value="1"/>
</dbReference>
<evidence type="ECO:0000256" key="1">
    <source>
        <dbReference type="ARBA" id="ARBA00004496"/>
    </source>
</evidence>
<dbReference type="EMBL" id="RSCJ01000002">
    <property type="protein sequence ID" value="RUR85912.1"/>
    <property type="molecule type" value="Genomic_DNA"/>
</dbReference>
<organism evidence="7 8">
    <name type="scientific">Chlorogloeopsis fritschii PCC 6912</name>
    <dbReference type="NCBI Taxonomy" id="211165"/>
    <lineage>
        <taxon>Bacteria</taxon>
        <taxon>Bacillati</taxon>
        <taxon>Cyanobacteriota</taxon>
        <taxon>Cyanophyceae</taxon>
        <taxon>Nostocales</taxon>
        <taxon>Chlorogloeopsidaceae</taxon>
        <taxon>Chlorogloeopsis</taxon>
    </lineage>
</organism>
<comment type="function">
    <text evidence="6">DNA repair enzyme involved in the repair of deaminated bases. Selectively cleaves double-stranded DNA at the second phosphodiester bond 3' to a deoxyinosine leaving behind the intact lesion on the nicked DNA.</text>
</comment>
<dbReference type="OrthoDB" id="9790916at2"/>
<keyword evidence="8" id="KW-1185">Reference proteome</keyword>
<dbReference type="GO" id="GO:0005737">
    <property type="term" value="C:cytoplasm"/>
    <property type="evidence" value="ECO:0007669"/>
    <property type="project" value="UniProtKB-SubCell"/>
</dbReference>
<keyword evidence="6" id="KW-0479">Metal-binding</keyword>
<name>A0A3S5K2G4_CHLFR</name>
<dbReference type="Proteomes" id="UP000268857">
    <property type="component" value="Unassembled WGS sequence"/>
</dbReference>
<keyword evidence="4 6" id="KW-0255">Endonuclease</keyword>
<evidence type="ECO:0000313" key="8">
    <source>
        <dbReference type="Proteomes" id="UP000268857"/>
    </source>
</evidence>
<comment type="catalytic activity">
    <reaction evidence="6">
        <text>Endonucleolytic cleavage at apurinic or apyrimidinic sites to products with a 5'-phosphate.</text>
        <dbReference type="EC" id="3.1.21.7"/>
    </reaction>
</comment>
<evidence type="ECO:0000256" key="3">
    <source>
        <dbReference type="ARBA" id="ARBA00022722"/>
    </source>
</evidence>
<evidence type="ECO:0000313" key="7">
    <source>
        <dbReference type="EMBL" id="RUR85912.1"/>
    </source>
</evidence>
<comment type="similarity">
    <text evidence="6">Belongs to the endonuclease V family.</text>
</comment>
<dbReference type="GO" id="GO:0016891">
    <property type="term" value="F:RNA endonuclease activity producing 5'-phosphomonoesters, hydrolytic mechanism"/>
    <property type="evidence" value="ECO:0007669"/>
    <property type="project" value="TreeGrafter"/>
</dbReference>
<keyword evidence="6" id="KW-0234">DNA repair</keyword>
<keyword evidence="3 6" id="KW-0540">Nuclease</keyword>
<feature type="binding site" evidence="6">
    <location>
        <position position="118"/>
    </location>
    <ligand>
        <name>Mg(2+)</name>
        <dbReference type="ChEBI" id="CHEBI:18420"/>
    </ligand>
</feature>
<dbReference type="AlphaFoldDB" id="A0A3S5K2G4"/>
<evidence type="ECO:0000256" key="6">
    <source>
        <dbReference type="HAMAP-Rule" id="MF_00801"/>
    </source>
</evidence>
<dbReference type="NCBIfam" id="NF008629">
    <property type="entry name" value="PRK11617.1"/>
    <property type="match status" value="1"/>
</dbReference>
<evidence type="ECO:0000256" key="5">
    <source>
        <dbReference type="ARBA" id="ARBA00022801"/>
    </source>
</evidence>
<comment type="caution">
    <text evidence="7">The sequence shown here is derived from an EMBL/GenBank/DDBJ whole genome shotgun (WGS) entry which is preliminary data.</text>
</comment>
<dbReference type="STRING" id="211165.GCA_000317285_05790"/>